<dbReference type="InterPro" id="IPR036291">
    <property type="entry name" value="NAD(P)-bd_dom_sf"/>
</dbReference>
<name>A0A0G4GYT2_VITBC</name>
<organism evidence="3 4">
    <name type="scientific">Vitrella brassicaformis (strain CCMP3155)</name>
    <dbReference type="NCBI Taxonomy" id="1169540"/>
    <lineage>
        <taxon>Eukaryota</taxon>
        <taxon>Sar</taxon>
        <taxon>Alveolata</taxon>
        <taxon>Colpodellida</taxon>
        <taxon>Vitrellaceae</taxon>
        <taxon>Vitrella</taxon>
    </lineage>
</organism>
<dbReference type="OMA" id="PEQMHEL"/>
<accession>A0A0G4GYT2</accession>
<keyword evidence="4" id="KW-1185">Reference proteome</keyword>
<dbReference type="PANTHER" id="PTHR15020">
    <property type="entry name" value="FLAVIN REDUCTASE-RELATED"/>
    <property type="match status" value="1"/>
</dbReference>
<dbReference type="PhylomeDB" id="A0A0G4GYT2"/>
<dbReference type="Proteomes" id="UP000041254">
    <property type="component" value="Unassembled WGS sequence"/>
</dbReference>
<dbReference type="Gene3D" id="3.40.50.720">
    <property type="entry name" value="NAD(P)-binding Rossmann-like Domain"/>
    <property type="match status" value="1"/>
</dbReference>
<dbReference type="STRING" id="1169540.A0A0G4GYT2"/>
<dbReference type="OrthoDB" id="5623at2759"/>
<protein>
    <recommendedName>
        <fullName evidence="2">NAD(P)-binding domain-containing protein</fullName>
    </recommendedName>
</protein>
<dbReference type="VEuPathDB" id="CryptoDB:Vbra_19066"/>
<dbReference type="EMBL" id="CDMY01000878">
    <property type="protein sequence ID" value="CEM36100.1"/>
    <property type="molecule type" value="Genomic_DNA"/>
</dbReference>
<evidence type="ECO:0000313" key="4">
    <source>
        <dbReference type="Proteomes" id="UP000041254"/>
    </source>
</evidence>
<feature type="chain" id="PRO_5005191353" description="NAD(P)-binding domain-containing protein" evidence="1">
    <location>
        <begin position="20"/>
        <end position="339"/>
    </location>
</feature>
<dbReference type="PANTHER" id="PTHR15020:SF50">
    <property type="entry name" value="UPF0659 PROTEIN YMR090W"/>
    <property type="match status" value="1"/>
</dbReference>
<feature type="domain" description="NAD(P)-binding" evidence="2">
    <location>
        <begin position="86"/>
        <end position="297"/>
    </location>
</feature>
<dbReference type="AlphaFoldDB" id="A0A0G4GYT2"/>
<evidence type="ECO:0000256" key="1">
    <source>
        <dbReference type="SAM" id="SignalP"/>
    </source>
</evidence>
<dbReference type="Pfam" id="PF13460">
    <property type="entry name" value="NAD_binding_10"/>
    <property type="match status" value="1"/>
</dbReference>
<keyword evidence="1" id="KW-0732">Signal</keyword>
<sequence>MSSTPLKVFILVLVHCGNGLCFSSAARQHPSFLGSQGTGISRPGRLRRPHAPARPCPAIYRLPLLLMSDDDASDSPPVIERLLIVGASKKLGLEVARQAQERSLKQDPQLIGSIHVSIQPDSDSPFADDGALQMHRCDVMNPLGVKYLLTEVRPDVLISCVGGSWDNASMFAVQDKESVDEELSVDFAGNRHLIDCAAERGDVRHFVLVSAVGASESEGWIPSQARDSLRVWLMNKSKAESHLRRSGLPYTIIRPCPMDDSQGADARHHHHAVLTEGPDVYGLVSRSDVASKILDCVGSRRAVVGKTLSVVDTERVLQANPYVRALEVWESVPFKEYVV</sequence>
<dbReference type="SUPFAM" id="SSF51735">
    <property type="entry name" value="NAD(P)-binding Rossmann-fold domains"/>
    <property type="match status" value="1"/>
</dbReference>
<dbReference type="InParanoid" id="A0A0G4GYT2"/>
<gene>
    <name evidence="3" type="ORF">Vbra_19066</name>
</gene>
<evidence type="ECO:0000313" key="3">
    <source>
        <dbReference type="EMBL" id="CEM36100.1"/>
    </source>
</evidence>
<evidence type="ECO:0000259" key="2">
    <source>
        <dbReference type="Pfam" id="PF13460"/>
    </source>
</evidence>
<dbReference type="InterPro" id="IPR016040">
    <property type="entry name" value="NAD(P)-bd_dom"/>
</dbReference>
<reference evidence="3 4" key="1">
    <citation type="submission" date="2014-11" db="EMBL/GenBank/DDBJ databases">
        <authorList>
            <person name="Zhu J."/>
            <person name="Qi W."/>
            <person name="Song R."/>
        </authorList>
    </citation>
    <scope>NUCLEOTIDE SEQUENCE [LARGE SCALE GENOMIC DNA]</scope>
</reference>
<feature type="signal peptide" evidence="1">
    <location>
        <begin position="1"/>
        <end position="19"/>
    </location>
</feature>
<proteinExistence type="predicted"/>